<dbReference type="Pfam" id="PF14537">
    <property type="entry name" value="Cytochrom_c3_2"/>
    <property type="match status" value="1"/>
</dbReference>
<comment type="caution">
    <text evidence="11">The sequence shown here is derived from an EMBL/GenBank/DDBJ whole genome shotgun (WGS) entry which is preliminary data.</text>
</comment>
<evidence type="ECO:0000259" key="8">
    <source>
        <dbReference type="Pfam" id="PF09699"/>
    </source>
</evidence>
<name>E6QIJ4_9ZZZZ</name>
<evidence type="ECO:0000259" key="10">
    <source>
        <dbReference type="Pfam" id="PF14537"/>
    </source>
</evidence>
<accession>E6QIJ4</accession>
<dbReference type="Pfam" id="PF13435">
    <property type="entry name" value="Cytochrome_C554"/>
    <property type="match status" value="1"/>
</dbReference>
<evidence type="ECO:0000256" key="4">
    <source>
        <dbReference type="ARBA" id="ARBA00022723"/>
    </source>
</evidence>
<keyword evidence="7" id="KW-0408">Iron</keyword>
<gene>
    <name evidence="11" type="ORF">CARN6_0366</name>
</gene>
<dbReference type="Gene3D" id="1.10.1130.10">
    <property type="entry name" value="Flavocytochrome C3, Chain A"/>
    <property type="match status" value="3"/>
</dbReference>
<evidence type="ECO:0000313" key="11">
    <source>
        <dbReference type="EMBL" id="CBI07060.1"/>
    </source>
</evidence>
<keyword evidence="6" id="KW-0249">Electron transport</keyword>
<dbReference type="GO" id="GO:0016491">
    <property type="term" value="F:oxidoreductase activity"/>
    <property type="evidence" value="ECO:0007669"/>
    <property type="project" value="TreeGrafter"/>
</dbReference>
<evidence type="ECO:0000256" key="2">
    <source>
        <dbReference type="ARBA" id="ARBA00022448"/>
    </source>
</evidence>
<dbReference type="NCBIfam" id="TIGR01905">
    <property type="entry name" value="paired_CXXCH_1"/>
    <property type="match status" value="1"/>
</dbReference>
<dbReference type="InterPro" id="IPR036280">
    <property type="entry name" value="Multihaem_cyt_sf"/>
</dbReference>
<dbReference type="InterPro" id="IPR023155">
    <property type="entry name" value="Cyt_c-552/4"/>
</dbReference>
<protein>
    <submittedName>
        <fullName evidence="11">Putative multiheme cytochrome c</fullName>
    </submittedName>
</protein>
<comment type="subcellular location">
    <subcellularLocation>
        <location evidence="1">Cell envelope</location>
    </subcellularLocation>
</comment>
<sequence>MRRLGSIRKLFIFLLAFTIFGLATSRAESREQRAEEATQKLASAAPSDFVGSSACIACHKEVTGKYSSNPHFRHDHDGKAVSCESCHGPGRKHIESGGDTEKIFSFNGAKTAEEDNICLGCHAASLPDFKHTAHREAGVGCVGCHSMHAFKSEKTMLKQPETTLCETCHADVKPAFELRSHHKVNEGVMTCGDCHNPHAPVDKQSPAAVANQNQICMNCHIDAAGPFVYEHPPVRTEGCISCHAPHGSENPRLLTKSNGNELCTQCHTAMPNYTAPGTKPFHNQATQSQACTTCHARIHGSNTSSFFSR</sequence>
<evidence type="ECO:0000256" key="6">
    <source>
        <dbReference type="ARBA" id="ARBA00022982"/>
    </source>
</evidence>
<dbReference type="PANTHER" id="PTHR35038:SF6">
    <property type="entry name" value="SURFACE LOCALIZED DECAHEME CYTOCHROME C LIPOPROTEIN"/>
    <property type="match status" value="1"/>
</dbReference>
<dbReference type="InterPro" id="IPR020015">
    <property type="entry name" value="Decahaem_cyt-c_DmsE"/>
</dbReference>
<reference evidence="11" key="1">
    <citation type="submission" date="2009-10" db="EMBL/GenBank/DDBJ databases">
        <title>Diversity of trophic interactions inside an arsenic-rich microbial ecosystem.</title>
        <authorList>
            <person name="Bertin P.N."/>
            <person name="Heinrich-Salmeron A."/>
            <person name="Pelletier E."/>
            <person name="Goulhen-Chollet F."/>
            <person name="Arsene-Ploetze F."/>
            <person name="Gallien S."/>
            <person name="Calteau A."/>
            <person name="Vallenet D."/>
            <person name="Casiot C."/>
            <person name="Chane-Woon-Ming B."/>
            <person name="Giloteaux L."/>
            <person name="Barakat M."/>
            <person name="Bonnefoy V."/>
            <person name="Bruneel O."/>
            <person name="Chandler M."/>
            <person name="Cleiss J."/>
            <person name="Duran R."/>
            <person name="Elbaz-Poulichet F."/>
            <person name="Fonknechten N."/>
            <person name="Lauga B."/>
            <person name="Mornico D."/>
            <person name="Ortet P."/>
            <person name="Schaeffer C."/>
            <person name="Siguier P."/>
            <person name="Alexander Thil Smith A."/>
            <person name="Van Dorsselaer A."/>
            <person name="Weissenbach J."/>
            <person name="Medigue C."/>
            <person name="Le Paslier D."/>
        </authorList>
    </citation>
    <scope>NUCLEOTIDE SEQUENCE</scope>
</reference>
<keyword evidence="2" id="KW-0813">Transport</keyword>
<dbReference type="PANTHER" id="PTHR35038">
    <property type="entry name" value="DISSIMILATORY SULFITE REDUCTASE SIRA"/>
    <property type="match status" value="1"/>
</dbReference>
<dbReference type="InterPro" id="IPR012286">
    <property type="entry name" value="Tetrahaem_cytochrome"/>
</dbReference>
<evidence type="ECO:0000256" key="1">
    <source>
        <dbReference type="ARBA" id="ARBA00004196"/>
    </source>
</evidence>
<dbReference type="InterPro" id="IPR010177">
    <property type="entry name" value="Paired_CXXCH_1"/>
</dbReference>
<feature type="domain" description="Tetrahaem cytochrome" evidence="10">
    <location>
        <begin position="133"/>
        <end position="220"/>
    </location>
</feature>
<dbReference type="NCBIfam" id="TIGR03508">
    <property type="entry name" value="decahem_SO"/>
    <property type="match status" value="1"/>
</dbReference>
<feature type="domain" description="Cytochrome c-552/4" evidence="9">
    <location>
        <begin position="28"/>
        <end position="88"/>
    </location>
</feature>
<evidence type="ECO:0000259" key="9">
    <source>
        <dbReference type="Pfam" id="PF13435"/>
    </source>
</evidence>
<feature type="domain" description="Doubled CXXCH motif" evidence="8">
    <location>
        <begin position="231"/>
        <end position="270"/>
    </location>
</feature>
<proteinExistence type="predicted"/>
<dbReference type="Pfam" id="PF09699">
    <property type="entry name" value="Paired_CXXCH_1"/>
    <property type="match status" value="1"/>
</dbReference>
<evidence type="ECO:0000256" key="5">
    <source>
        <dbReference type="ARBA" id="ARBA00022729"/>
    </source>
</evidence>
<keyword evidence="3" id="KW-0349">Heme</keyword>
<keyword evidence="5" id="KW-0732">Signal</keyword>
<evidence type="ECO:0000256" key="7">
    <source>
        <dbReference type="ARBA" id="ARBA00023004"/>
    </source>
</evidence>
<dbReference type="EMBL" id="CABQ01000056">
    <property type="protein sequence ID" value="CBI07060.1"/>
    <property type="molecule type" value="Genomic_DNA"/>
</dbReference>
<dbReference type="AlphaFoldDB" id="E6QIJ4"/>
<evidence type="ECO:0000256" key="3">
    <source>
        <dbReference type="ARBA" id="ARBA00022617"/>
    </source>
</evidence>
<dbReference type="InterPro" id="IPR051829">
    <property type="entry name" value="Multiheme_Cytochr_ET"/>
</dbReference>
<organism evidence="11">
    <name type="scientific">mine drainage metagenome</name>
    <dbReference type="NCBI Taxonomy" id="410659"/>
    <lineage>
        <taxon>unclassified sequences</taxon>
        <taxon>metagenomes</taxon>
        <taxon>ecological metagenomes</taxon>
    </lineage>
</organism>
<dbReference type="SUPFAM" id="SSF48695">
    <property type="entry name" value="Multiheme cytochromes"/>
    <property type="match status" value="1"/>
</dbReference>
<keyword evidence="4" id="KW-0479">Metal-binding</keyword>